<evidence type="ECO:0000313" key="8">
    <source>
        <dbReference type="EMBL" id="ATZ56530.1"/>
    </source>
</evidence>
<dbReference type="GeneID" id="5436878"/>
<dbReference type="EMBL" id="CP009817">
    <property type="protein sequence ID" value="ATZ56530.1"/>
    <property type="molecule type" value="Genomic_DNA"/>
</dbReference>
<keyword evidence="4" id="KW-0479">Metal-binding</keyword>
<protein>
    <recommendedName>
        <fullName evidence="6">Peroxidase</fullName>
        <ecNumber evidence="6">1.11.1.-</ecNumber>
    </recommendedName>
</protein>
<dbReference type="GO" id="GO:0020037">
    <property type="term" value="F:heme binding"/>
    <property type="evidence" value="ECO:0007669"/>
    <property type="project" value="UniProtKB-UniRule"/>
</dbReference>
<dbReference type="PANTHER" id="PTHR31356">
    <property type="entry name" value="THYLAKOID LUMENAL 29 KDA PROTEIN, CHLOROPLASTIC-RELATED"/>
    <property type="match status" value="1"/>
</dbReference>
<reference evidence="8 9" key="1">
    <citation type="journal article" date="2011" name="PLoS Genet.">
        <title>Genomic analysis of the necrotrophic fungal pathogens Sclerotinia sclerotiorum and Botrytis cinerea.</title>
        <authorList>
            <person name="Amselem J."/>
            <person name="Cuomo C.A."/>
            <person name="van Kan J.A."/>
            <person name="Viaud M."/>
            <person name="Benito E.P."/>
            <person name="Couloux A."/>
            <person name="Coutinho P.M."/>
            <person name="de Vries R.P."/>
            <person name="Dyer P.S."/>
            <person name="Fillinger S."/>
            <person name="Fournier E."/>
            <person name="Gout L."/>
            <person name="Hahn M."/>
            <person name="Kohn L."/>
            <person name="Lapalu N."/>
            <person name="Plummer K.M."/>
            <person name="Pradier J.M."/>
            <person name="Quevillon E."/>
            <person name="Sharon A."/>
            <person name="Simon A."/>
            <person name="ten Have A."/>
            <person name="Tudzynski B."/>
            <person name="Tudzynski P."/>
            <person name="Wincker P."/>
            <person name="Andrew M."/>
            <person name="Anthouard V."/>
            <person name="Beever R.E."/>
            <person name="Beffa R."/>
            <person name="Benoit I."/>
            <person name="Bouzid O."/>
            <person name="Brault B."/>
            <person name="Chen Z."/>
            <person name="Choquer M."/>
            <person name="Collemare J."/>
            <person name="Cotton P."/>
            <person name="Danchin E.G."/>
            <person name="Da Silva C."/>
            <person name="Gautier A."/>
            <person name="Giraud C."/>
            <person name="Giraud T."/>
            <person name="Gonzalez C."/>
            <person name="Grossetete S."/>
            <person name="Guldener U."/>
            <person name="Henrissat B."/>
            <person name="Howlett B.J."/>
            <person name="Kodira C."/>
            <person name="Kretschmer M."/>
            <person name="Lappartient A."/>
            <person name="Leroch M."/>
            <person name="Levis C."/>
            <person name="Mauceli E."/>
            <person name="Neuveglise C."/>
            <person name="Oeser B."/>
            <person name="Pearson M."/>
            <person name="Poulain J."/>
            <person name="Poussereau N."/>
            <person name="Quesneville H."/>
            <person name="Rascle C."/>
            <person name="Schumacher J."/>
            <person name="Segurens B."/>
            <person name="Sexton A."/>
            <person name="Silva E."/>
            <person name="Sirven C."/>
            <person name="Soanes D.M."/>
            <person name="Talbot N.J."/>
            <person name="Templeton M."/>
            <person name="Yandava C."/>
            <person name="Yarden O."/>
            <person name="Zeng Q."/>
            <person name="Rollins J.A."/>
            <person name="Lebrun M.H."/>
            <person name="Dickman M."/>
        </authorList>
    </citation>
    <scope>NUCLEOTIDE SEQUENCE [LARGE SCALE GENOMIC DNA]</scope>
    <source>
        <strain evidence="8 9">B05.10</strain>
    </source>
</reference>
<accession>A0A384K121</accession>
<evidence type="ECO:0000256" key="5">
    <source>
        <dbReference type="ARBA" id="ARBA00023002"/>
    </source>
</evidence>
<dbReference type="InterPro" id="IPR002016">
    <property type="entry name" value="Haem_peroxidase"/>
</dbReference>
<dbReference type="PROSITE" id="PS50873">
    <property type="entry name" value="PEROXIDASE_4"/>
    <property type="match status" value="1"/>
</dbReference>
<keyword evidence="6" id="KW-0732">Signal</keyword>
<organism evidence="8 9">
    <name type="scientific">Botryotinia fuckeliana (strain B05.10)</name>
    <name type="common">Noble rot fungus</name>
    <name type="synonym">Botrytis cinerea</name>
    <dbReference type="NCBI Taxonomy" id="332648"/>
    <lineage>
        <taxon>Eukaryota</taxon>
        <taxon>Fungi</taxon>
        <taxon>Dikarya</taxon>
        <taxon>Ascomycota</taxon>
        <taxon>Pezizomycotina</taxon>
        <taxon>Leotiomycetes</taxon>
        <taxon>Helotiales</taxon>
        <taxon>Sclerotiniaceae</taxon>
        <taxon>Botrytis</taxon>
    </lineage>
</organism>
<dbReference type="KEGG" id="bfu:BCIN_13g03680"/>
<feature type="signal peptide" evidence="6">
    <location>
        <begin position="1"/>
        <end position="19"/>
    </location>
</feature>
<keyword evidence="3 6" id="KW-0575">Peroxidase</keyword>
<keyword evidence="4" id="KW-0408">Iron</keyword>
<dbReference type="OMA" id="THDAKAG"/>
<keyword evidence="5 6" id="KW-0560">Oxidoreductase</keyword>
<keyword evidence="4" id="KW-0349">Heme</keyword>
<dbReference type="AlphaFoldDB" id="A0A384K121"/>
<dbReference type="PANTHER" id="PTHR31356:SF53">
    <property type="entry name" value="HEME PEROXIDASE"/>
    <property type="match status" value="1"/>
</dbReference>
<dbReference type="GO" id="GO:0004601">
    <property type="term" value="F:peroxidase activity"/>
    <property type="evidence" value="ECO:0007669"/>
    <property type="project" value="UniProtKB-KW"/>
</dbReference>
<feature type="domain" description="Plant heme peroxidase family profile" evidence="7">
    <location>
        <begin position="121"/>
        <end position="331"/>
    </location>
</feature>
<evidence type="ECO:0000256" key="6">
    <source>
        <dbReference type="RuleBase" id="RU363051"/>
    </source>
</evidence>
<dbReference type="Gene3D" id="1.10.520.10">
    <property type="match status" value="1"/>
</dbReference>
<evidence type="ECO:0000256" key="4">
    <source>
        <dbReference type="ARBA" id="ARBA00022617"/>
    </source>
</evidence>
<evidence type="ECO:0000256" key="2">
    <source>
        <dbReference type="ARBA" id="ARBA00005997"/>
    </source>
</evidence>
<dbReference type="Gene3D" id="1.10.420.10">
    <property type="entry name" value="Peroxidase, domain 2"/>
    <property type="match status" value="1"/>
</dbReference>
<reference evidence="8 9" key="3">
    <citation type="journal article" date="2017" name="Mol. Plant Pathol.">
        <title>A gapless genome sequence of the fungus Botrytis cinerea.</title>
        <authorList>
            <person name="Van Kan J.A."/>
            <person name="Stassen J.H."/>
            <person name="Mosbach A."/>
            <person name="Van Der Lee T.A."/>
            <person name="Faino L."/>
            <person name="Farmer A.D."/>
            <person name="Papasotiriou D.G."/>
            <person name="Zhou S."/>
            <person name="Seidl M.F."/>
            <person name="Cottam E."/>
            <person name="Edel D."/>
            <person name="Hahn M."/>
            <person name="Schwartz D.C."/>
            <person name="Dietrich R.A."/>
            <person name="Widdison S."/>
            <person name="Scalliet G."/>
        </authorList>
    </citation>
    <scope>NUCLEOTIDE SEQUENCE [LARGE SCALE GENOMIC DNA]</scope>
    <source>
        <strain evidence="8 9">B05.10</strain>
    </source>
</reference>
<dbReference type="Proteomes" id="UP000001798">
    <property type="component" value="Chromosome 13"/>
</dbReference>
<evidence type="ECO:0000259" key="7">
    <source>
        <dbReference type="PROSITE" id="PS50873"/>
    </source>
</evidence>
<dbReference type="GO" id="GO:0046872">
    <property type="term" value="F:metal ion binding"/>
    <property type="evidence" value="ECO:0007669"/>
    <property type="project" value="UniProtKB-UniRule"/>
</dbReference>
<dbReference type="GO" id="GO:0042744">
    <property type="term" value="P:hydrogen peroxide catabolic process"/>
    <property type="evidence" value="ECO:0007669"/>
    <property type="project" value="TreeGrafter"/>
</dbReference>
<dbReference type="InterPro" id="IPR002207">
    <property type="entry name" value="Peroxidase_I"/>
</dbReference>
<name>A0A384K121_BOTFB</name>
<comment type="function">
    <text evidence="1">Destroys radicals which are normally produced within the cells and which are toxic to biological systems.</text>
</comment>
<dbReference type="OrthoDB" id="5985073at2759"/>
<evidence type="ECO:0000313" key="9">
    <source>
        <dbReference type="Proteomes" id="UP000001798"/>
    </source>
</evidence>
<proteinExistence type="inferred from homology"/>
<comment type="similarity">
    <text evidence="2">Belongs to the peroxidase family. Cytochrome c peroxidase subfamily.</text>
</comment>
<evidence type="ECO:0000256" key="3">
    <source>
        <dbReference type="ARBA" id="ARBA00022559"/>
    </source>
</evidence>
<gene>
    <name evidence="8" type="primary">Bcprd11</name>
    <name evidence="8" type="ORF">BCIN_13g03680</name>
</gene>
<feature type="chain" id="PRO_5016478195" description="Peroxidase" evidence="6">
    <location>
        <begin position="20"/>
        <end position="537"/>
    </location>
</feature>
<reference evidence="8 9" key="2">
    <citation type="journal article" date="2012" name="Eukaryot. Cell">
        <title>Genome update of Botrytis cinerea strains B05.10 and T4.</title>
        <authorList>
            <person name="Staats M."/>
            <person name="van Kan J.A."/>
        </authorList>
    </citation>
    <scope>NUCLEOTIDE SEQUENCE [LARGE SCALE GENOMIC DNA]</scope>
    <source>
        <strain evidence="8 9">B05.10</strain>
    </source>
</reference>
<dbReference type="PRINTS" id="PR00458">
    <property type="entry name" value="PEROXIDASE"/>
</dbReference>
<dbReference type="InterPro" id="IPR010255">
    <property type="entry name" value="Haem_peroxidase_sf"/>
</dbReference>
<dbReference type="PRINTS" id="PR00459">
    <property type="entry name" value="ASPEROXIDASE"/>
</dbReference>
<dbReference type="RefSeq" id="XP_001556337.1">
    <property type="nucleotide sequence ID" value="XM_001556287.2"/>
</dbReference>
<evidence type="ECO:0000256" key="1">
    <source>
        <dbReference type="ARBA" id="ARBA00003917"/>
    </source>
</evidence>
<dbReference type="Pfam" id="PF00141">
    <property type="entry name" value="peroxidase"/>
    <property type="match status" value="1"/>
</dbReference>
<keyword evidence="9" id="KW-1185">Reference proteome</keyword>
<dbReference type="SUPFAM" id="SSF48113">
    <property type="entry name" value="Heme-dependent peroxidases"/>
    <property type="match status" value="1"/>
</dbReference>
<dbReference type="EC" id="1.11.1.-" evidence="6"/>
<dbReference type="VEuPathDB" id="FungiDB:Bcin13g03680"/>
<dbReference type="GO" id="GO:0000302">
    <property type="term" value="P:response to reactive oxygen species"/>
    <property type="evidence" value="ECO:0007669"/>
    <property type="project" value="TreeGrafter"/>
</dbReference>
<dbReference type="InterPro" id="IPR044831">
    <property type="entry name" value="Ccp1-like"/>
</dbReference>
<dbReference type="GO" id="GO:0034599">
    <property type="term" value="P:cellular response to oxidative stress"/>
    <property type="evidence" value="ECO:0007669"/>
    <property type="project" value="InterPro"/>
</dbReference>
<sequence>MKGSSLISLGLLPVLSVNAAYTWPSEYDQLEDILYLQQGFIRFGLRDGVTPCSFSSDGGGRQAAAEWIRTAYHDMATHDVDTGLGGLDGSIAFELGRAENPGDAFNSTFAFTENLRSIRASSSDLLAMSVVVATMACGGPIIPFRGGRIDAMKAGVSGVPEPDQDLATHTAIFAKQGFNTAEMITMVACGHTLGGVHGVDFPQITGNGDAENFPKFDSTYTAFDNTVVTEYLGNNSTDPLVISKNDTFNSDKRIFGADNNKTMTSLADPTNFQKQCSDIFARMIDTVPADVTLSEVITPIEVKPSQIALTLAGNNTLSFGGYIRLRTTNRNADDVTVSLQYRDRNNNTSNTTIPVSRENYLLGQSYGFGSEVFTWYGFNTVLDAKTGISSFDVILHTVGAADEIITNNGGGFPLTDAILYQPAQSCQPQISVNDAGQWNITVTAAVRADRINEPVAFDWVSQRTIPGAMVKALEVQRTAMEKVSEEIDGYYLFSGTRSLDNVQWSTTFDVVLGEGDDVSKVEFQSTSAMATSCEAFS</sequence>